<accession>A0A1W1BLW9</accession>
<evidence type="ECO:0000313" key="3">
    <source>
        <dbReference type="EMBL" id="SFV54534.1"/>
    </source>
</evidence>
<dbReference type="InterPro" id="IPR011889">
    <property type="entry name" value="Liste_lipo_26"/>
</dbReference>
<keyword evidence="3" id="KW-0326">Glycosidase</keyword>
<dbReference type="GO" id="GO:0008843">
    <property type="term" value="F:endochitinase activity"/>
    <property type="evidence" value="ECO:0007669"/>
    <property type="project" value="UniProtKB-EC"/>
</dbReference>
<dbReference type="Gene3D" id="2.60.40.10">
    <property type="entry name" value="Immunoglobulins"/>
    <property type="match status" value="1"/>
</dbReference>
<dbReference type="EMBL" id="FPHN01000036">
    <property type="protein sequence ID" value="SFV54534.1"/>
    <property type="molecule type" value="Genomic_DNA"/>
</dbReference>
<dbReference type="PROSITE" id="PS51257">
    <property type="entry name" value="PROKAR_LIPOPROTEIN"/>
    <property type="match status" value="1"/>
</dbReference>
<dbReference type="EC" id="3.2.1.14" evidence="3"/>
<dbReference type="InterPro" id="IPR000601">
    <property type="entry name" value="PKD_dom"/>
</dbReference>
<protein>
    <submittedName>
        <fullName evidence="3">Chitinase</fullName>
        <ecNumber evidence="3">3.2.1.14</ecNumber>
    </submittedName>
</protein>
<dbReference type="AlphaFoldDB" id="A0A1W1BLW9"/>
<dbReference type="PROSITE" id="PS50093">
    <property type="entry name" value="PKD"/>
    <property type="match status" value="1"/>
</dbReference>
<dbReference type="Pfam" id="PF03382">
    <property type="entry name" value="DUF285"/>
    <property type="match status" value="1"/>
</dbReference>
<feature type="compositionally biased region" description="Low complexity" evidence="1">
    <location>
        <begin position="37"/>
        <end position="57"/>
    </location>
</feature>
<keyword evidence="3" id="KW-0378">Hydrolase</keyword>
<dbReference type="InterPro" id="IPR005046">
    <property type="entry name" value="DUF285"/>
</dbReference>
<dbReference type="NCBIfam" id="TIGR02167">
    <property type="entry name" value="Liste_lipo_26"/>
    <property type="match status" value="4"/>
</dbReference>
<feature type="domain" description="PKD" evidence="2">
    <location>
        <begin position="95"/>
        <end position="131"/>
    </location>
</feature>
<reference evidence="3" key="1">
    <citation type="submission" date="2016-10" db="EMBL/GenBank/DDBJ databases">
        <authorList>
            <person name="de Groot N.N."/>
        </authorList>
    </citation>
    <scope>NUCLEOTIDE SEQUENCE</scope>
</reference>
<organism evidence="3">
    <name type="scientific">hydrothermal vent metagenome</name>
    <dbReference type="NCBI Taxonomy" id="652676"/>
    <lineage>
        <taxon>unclassified sequences</taxon>
        <taxon>metagenomes</taxon>
        <taxon>ecological metagenomes</taxon>
    </lineage>
</organism>
<feature type="region of interest" description="Disordered" evidence="1">
    <location>
        <begin position="24"/>
        <end position="65"/>
    </location>
</feature>
<gene>
    <name evidence="3" type="ORF">MNB_SV-14-125</name>
</gene>
<evidence type="ECO:0000256" key="1">
    <source>
        <dbReference type="SAM" id="MobiDB-lite"/>
    </source>
</evidence>
<proteinExistence type="predicted"/>
<dbReference type="InterPro" id="IPR013783">
    <property type="entry name" value="Ig-like_fold"/>
</dbReference>
<name>A0A1W1BLW9_9ZZZZ</name>
<sequence length="403" mass="45705">MKISKTVKLGLSVAVVAMFIGCGSEDDNKKETPNNTNQQENDNSSGDNNSNSGNSNNSEEEAGVKASTTPFIVKMKTHKNSDDEDVIYIGAFYLDDYNYSIDWGDGTTSSNVLDSKSHLYPNEGTYTISISGIYPRIDICPLSIEQWGDMQWSSMREVFDDCKSNKILLNATDTPNLSHVTDMRGMFYNNTDYEDKFIFNETIGSWDVSNITNMEFMFYGNENFNQDISSWNISNVTNMESMFQSTNFNQDISSWDVSNVTNMHQLFSYSRFNQDISSWNVSSVTHMGGMFRSNKYFNQDISSWDVSNVTDMGGMFSEAKAFNQNLGSWDISKVGYHGIDFDGSNLSTENYDQMLIAWLNNPNIRDYTELNMGDIKYSKKGQQARFELINEHSWTIEDGGLVK</sequence>
<evidence type="ECO:0000259" key="2">
    <source>
        <dbReference type="PROSITE" id="PS50093"/>
    </source>
</evidence>